<dbReference type="Gene3D" id="3.30.40.10">
    <property type="entry name" value="Zinc/RING finger domain, C3HC4 (zinc finger)"/>
    <property type="match status" value="1"/>
</dbReference>
<evidence type="ECO:0000256" key="1">
    <source>
        <dbReference type="ARBA" id="ARBA00022723"/>
    </source>
</evidence>
<dbReference type="PROSITE" id="PS50089">
    <property type="entry name" value="ZF_RING_2"/>
    <property type="match status" value="1"/>
</dbReference>
<evidence type="ECO:0000313" key="5">
    <source>
        <dbReference type="EMBL" id="KJK44031.1"/>
    </source>
</evidence>
<dbReference type="PANTHER" id="PTHR45798">
    <property type="entry name" value="RING-H2 FINGER PROTEIN ATL61-RELATED-RELATED"/>
    <property type="match status" value="1"/>
</dbReference>
<keyword evidence="1" id="KW-0479">Metal-binding</keyword>
<sequence>MKIIDFDHFPLLRGHFDQRGSTVHSAVEWVNNLWSYGEFASDDLVSFLTEIATEVDAARAAAPAECDSLDSRIRHLLELECSPCCTPLMLELRTPVSVLQKCGHAFHTTCIAEWFVKASRDQVPWTCPNCRREVDTRSCSQGLMEEFWHHAGEPGLGDAISNSMISVRGIEVSAELRRLVLEFNAGSGTWRPAERTERLELLRAAVDGCDTRARQSFDRAMETAAELQACLALCARIDEVCAAFPGRRSAPDLFIAAVADHWTRHSLMNTLERLRDGVAALDLNYRDVLGTCDLDTLFRAVRELHLRLAAYRDEEDAPALLDELELLHSRVVTALQRVQRRLLDVGDEETRVRGEIDRVREQLRDMGN</sequence>
<feature type="domain" description="RING-type" evidence="4">
    <location>
        <begin position="81"/>
        <end position="131"/>
    </location>
</feature>
<dbReference type="PATRIC" id="fig|68170.10.peg.8042"/>
<dbReference type="GO" id="GO:0008270">
    <property type="term" value="F:zinc ion binding"/>
    <property type="evidence" value="ECO:0007669"/>
    <property type="project" value="UniProtKB-KW"/>
</dbReference>
<dbReference type="InterPro" id="IPR001841">
    <property type="entry name" value="Znf_RING"/>
</dbReference>
<dbReference type="InterPro" id="IPR013083">
    <property type="entry name" value="Znf_RING/FYVE/PHD"/>
</dbReference>
<proteinExistence type="predicted"/>
<gene>
    <name evidence="5" type="ORF">UK23_31000</name>
</gene>
<protein>
    <recommendedName>
        <fullName evidence="4">RING-type domain-containing protein</fullName>
    </recommendedName>
</protein>
<dbReference type="AlphaFoldDB" id="A0A0F0GN82"/>
<dbReference type="Pfam" id="PF13639">
    <property type="entry name" value="zf-RING_2"/>
    <property type="match status" value="1"/>
</dbReference>
<dbReference type="SMART" id="SM00184">
    <property type="entry name" value="RING"/>
    <property type="match status" value="1"/>
</dbReference>
<evidence type="ECO:0000313" key="6">
    <source>
        <dbReference type="Proteomes" id="UP000033393"/>
    </source>
</evidence>
<dbReference type="RefSeq" id="WP_045315237.1">
    <property type="nucleotide sequence ID" value="NZ_JYJG01000265.1"/>
</dbReference>
<evidence type="ECO:0000256" key="2">
    <source>
        <dbReference type="ARBA" id="ARBA00022771"/>
    </source>
</evidence>
<name>A0A0F0GN82_LENAE</name>
<evidence type="ECO:0000259" key="4">
    <source>
        <dbReference type="PROSITE" id="PS50089"/>
    </source>
</evidence>
<organism evidence="5 6">
    <name type="scientific">Lentzea aerocolonigenes</name>
    <name type="common">Lechevalieria aerocolonigenes</name>
    <name type="synonym">Saccharothrix aerocolonigenes</name>
    <dbReference type="NCBI Taxonomy" id="68170"/>
    <lineage>
        <taxon>Bacteria</taxon>
        <taxon>Bacillati</taxon>
        <taxon>Actinomycetota</taxon>
        <taxon>Actinomycetes</taxon>
        <taxon>Pseudonocardiales</taxon>
        <taxon>Pseudonocardiaceae</taxon>
        <taxon>Lentzea</taxon>
    </lineage>
</organism>
<comment type="caution">
    <text evidence="5">The sequence shown here is derived from an EMBL/GenBank/DDBJ whole genome shotgun (WGS) entry which is preliminary data.</text>
</comment>
<dbReference type="Proteomes" id="UP000033393">
    <property type="component" value="Unassembled WGS sequence"/>
</dbReference>
<dbReference type="InterPro" id="IPR052788">
    <property type="entry name" value="RING-type_E3_ligase_ATL"/>
</dbReference>
<accession>A0A0F0GN82</accession>
<dbReference type="EMBL" id="JYJG01000265">
    <property type="protein sequence ID" value="KJK44031.1"/>
    <property type="molecule type" value="Genomic_DNA"/>
</dbReference>
<evidence type="ECO:0000256" key="3">
    <source>
        <dbReference type="ARBA" id="ARBA00022833"/>
    </source>
</evidence>
<keyword evidence="6" id="KW-1185">Reference proteome</keyword>
<dbReference type="PANTHER" id="PTHR45798:SF97">
    <property type="entry name" value="ALCOHOL-SENSITIVE RING FINGER PROTEIN 1"/>
    <property type="match status" value="1"/>
</dbReference>
<keyword evidence="2" id="KW-0863">Zinc-finger</keyword>
<dbReference type="SUPFAM" id="SSF57850">
    <property type="entry name" value="RING/U-box"/>
    <property type="match status" value="1"/>
</dbReference>
<reference evidence="5 6" key="1">
    <citation type="submission" date="2015-02" db="EMBL/GenBank/DDBJ databases">
        <authorList>
            <person name="Ju K.-S."/>
            <person name="Doroghazi J.R."/>
            <person name="Metcalf W."/>
        </authorList>
    </citation>
    <scope>NUCLEOTIDE SEQUENCE [LARGE SCALE GENOMIC DNA]</scope>
    <source>
        <strain evidence="5 6">NRRL B-16140</strain>
    </source>
</reference>
<keyword evidence="3" id="KW-0862">Zinc</keyword>